<evidence type="ECO:0000256" key="3">
    <source>
        <dbReference type="ARBA" id="ARBA00022574"/>
    </source>
</evidence>
<evidence type="ECO:0000256" key="1">
    <source>
        <dbReference type="ARBA" id="ARBA00004430"/>
    </source>
</evidence>
<organism evidence="11 12">
    <name type="scientific">Bicyclus anynana</name>
    <name type="common">Squinting bush brown butterfly</name>
    <dbReference type="NCBI Taxonomy" id="110368"/>
    <lineage>
        <taxon>Eukaryota</taxon>
        <taxon>Metazoa</taxon>
        <taxon>Ecdysozoa</taxon>
        <taxon>Arthropoda</taxon>
        <taxon>Hexapoda</taxon>
        <taxon>Insecta</taxon>
        <taxon>Pterygota</taxon>
        <taxon>Neoptera</taxon>
        <taxon>Endopterygota</taxon>
        <taxon>Lepidoptera</taxon>
        <taxon>Glossata</taxon>
        <taxon>Ditrysia</taxon>
        <taxon>Papilionoidea</taxon>
        <taxon>Nymphalidae</taxon>
        <taxon>Satyrinae</taxon>
        <taxon>Satyrini</taxon>
        <taxon>Mycalesina</taxon>
        <taxon>Bicyclus</taxon>
    </lineage>
</organism>
<dbReference type="PROSITE" id="PS50082">
    <property type="entry name" value="WD_REPEATS_2"/>
    <property type="match status" value="1"/>
</dbReference>
<proteinExistence type="predicted"/>
<feature type="coiled-coil region" evidence="9">
    <location>
        <begin position="1294"/>
        <end position="1321"/>
    </location>
</feature>
<gene>
    <name evidence="12" type="primary">LOC112050608</name>
</gene>
<feature type="region of interest" description="Disordered" evidence="10">
    <location>
        <begin position="1"/>
        <end position="35"/>
    </location>
</feature>
<keyword evidence="4" id="KW-0677">Repeat</keyword>
<feature type="region of interest" description="Disordered" evidence="10">
    <location>
        <begin position="1410"/>
        <end position="1448"/>
    </location>
</feature>
<dbReference type="InterPro" id="IPR015943">
    <property type="entry name" value="WD40/YVTN_repeat-like_dom_sf"/>
</dbReference>
<feature type="coiled-coil region" evidence="9">
    <location>
        <begin position="1353"/>
        <end position="1394"/>
    </location>
</feature>
<feature type="coiled-coil region" evidence="9">
    <location>
        <begin position="1563"/>
        <end position="1618"/>
    </location>
</feature>
<evidence type="ECO:0000313" key="11">
    <source>
        <dbReference type="Proteomes" id="UP001652582"/>
    </source>
</evidence>
<sequence length="2043" mass="235357">MADEEIVGEEIDEEEQIAEEEAADVEEESVEDESQLTEYDPDDFVSGAVNSLDSTIPLDLFEFEYSYGYNCKKYFNLCACDDAVVCWAAGSIITFMDVNTKQLWFRRSTTGGSVGAVTSYRKDPNYRIVIAEGREGERDPIILLYTWPQMDIDAVLRDGTTNAYSVLDFSPDGEMLASVGKEPDYNLTIWNWKRHTILLRTSAFTFDVNTVMFSPYCPGQLTTAGAAHIKMWKMAQTFTGLKLKGELGRFGKTEICDVLGVYPMPDEKVLSGCEWGNVLVWEAGLVKLEVTQRGRKTCHNAPIIQFMLSPAGDEVTTIGRDGYIRAWYWDTVEQADPPEEDPYVELNPVAETFVPGCQIMSLKHQKDMHWYAQDGNGGIWTVELDIDKLECDHRKTMTFHAGSVVAMAALRTHPILITAGEDGALHAYNSETHILLARYQFQAAVTCMMYPPVDVDTTSRVILVGFADGIMRTLLVHPERLHGKTSLIEVRVHSALTVHSDDSINADVMDLISLLKPHSKAITQITINEHRTLLVTCGEDSTIFMYHLQLGTPFSLERLGFIPTQNNVAYMTWKPNEERVLLLCGQMGVIWEAVLPNIPVRKYSEITSFKQQFDSFEEIIVKKYYMRNRPFPTEEDLASIDEEALKAQGEAEKEKDDEEDVWVGEIQLEEAENTPGTTITWAEYCEEGIWVIQQGTGALLLVKPKHTKILKYGPFPGAWQEDITTMKFVNEGRYIVAGTNTGYIRVLRMPTEDEDSPEHHYMTWMMAQQKLLKKLKGRRLAKEEKQPIPRIDFIDNYYLPMHDRYTGAITCIEFSSDGTHLYTSGSDGNIFSYVINFTEPLLPKLPLPTLEELPKLDKVKEPSTVDGELMSHEQLKQKEEYDKMISIANAHKKRVRDQLAELTIEYTKLIKANRTLPYSQQIDVTLDPRPLVVQEKELDDMKALTRRKLAHQLEASDLALHKMHSRNIIQLDVFPFTLKAIRDPEVMIRPLRQKNLSQAFYDQLAEVYQKMAEASLRGRRAESTTLKATAKRMSWGPPRVASFLLGLPPNPPHPLKKALRNYYQRINRHHIQFIEWQEHLSRKPDPNAMPPGAAEALKEAEETIGNRVLKTEPDYVASQGHNTQLRICMARKEIYDNKRAFNEMVLKLRERKVWLVSKMQDIGRRLGEIRVEIPHKLAKPPPVVPHIDDNLEFPENNLEIKPEVIVTLGQRRQTMRKPEERRKSTLYPQPRVRQSRVPLFVPITESRPLIASWDVLKMKQDQESSAIEVEIRERRIERHLYEQDMLLVDAAVLVQKFDSQLEHLQRERIRVQENNQLLELHLYQLHREMSVLNRFEAHEDRLAERVYAKLMQVRGVNDQIMDCQHRIEEHKAEKESLDSACQDLQRQFKKLVQDNKFADFLRRIFKKKYRPPRDHDDDESSESESSSSSSEEDEASLDSRDIGPIRLDPNICPEGCDVDIYNKTYDLRNTRHKHEQDMIEQDRLVELLKRDIEAHNKVKRKFSVQLEKRKQELREFMMEKQSCMNDVDQVVILRYEQIRAAALRGCTGPGGLSKTVVFPEKMLSKLRNRVLELQDEIKQQKQRQKTNRTHLFRMNVDIRAMEDRAAELSAQMRDVLTRKLGKPRRVDRTLDELLRQLAKRHKFKATFASVPQLLSQVTTWRERYSKLEQKYLTVINRYSDRLRLAAALQADIYPQKSPKDPSIMAGGYEPKQYQRDVVRLRIIRSQQQQQIKALEEEIQSLRHKPFAHIASPPAWSPPESDRSQIYLHMVRTSPRARRHKYFPITPLGSHVKLVYEVNLMKLLYDCLDMMRVSRDEADVLLQDLTNELPKILSGEKTRFEVIDELVRKWLLKYGGDPRLYKKQTRAFDALATLADRLIQQHVQEMEGLDAKEHEVMQSIETALKDVAGMQSLRERLGPALATLLHTTQSAELEGEETITMAMTSLVQSLINEEHPLTAHSIDAIEVFDVVEDLKDCGINAPVDELENVVKLAIDCLRAQIVSPEEERRLEKDVQEALQVTSLASKMSSKSDLRDKTSKGQEKK</sequence>
<feature type="compositionally biased region" description="Basic and acidic residues" evidence="10">
    <location>
        <begin position="2028"/>
        <end position="2043"/>
    </location>
</feature>
<dbReference type="Proteomes" id="UP001652582">
    <property type="component" value="Chromosome 9"/>
</dbReference>
<keyword evidence="11" id="KW-1185">Reference proteome</keyword>
<evidence type="ECO:0000256" key="8">
    <source>
        <dbReference type="PROSITE-ProRule" id="PRU00221"/>
    </source>
</evidence>
<keyword evidence="6" id="KW-0206">Cytoskeleton</keyword>
<name>A0ABM3LKK1_BICAN</name>
<dbReference type="SMART" id="SM00320">
    <property type="entry name" value="WD40"/>
    <property type="match status" value="7"/>
</dbReference>
<feature type="region of interest" description="Disordered" evidence="10">
    <location>
        <begin position="2020"/>
        <end position="2043"/>
    </location>
</feature>
<dbReference type="InterPro" id="IPR036322">
    <property type="entry name" value="WD40_repeat_dom_sf"/>
</dbReference>
<evidence type="ECO:0000256" key="4">
    <source>
        <dbReference type="ARBA" id="ARBA00022737"/>
    </source>
</evidence>
<feature type="coiled-coil region" evidence="9">
    <location>
        <begin position="1717"/>
        <end position="1744"/>
    </location>
</feature>
<dbReference type="RefSeq" id="XP_052739568.1">
    <property type="nucleotide sequence ID" value="XM_052883608.1"/>
</dbReference>
<keyword evidence="12" id="KW-0282">Flagellum</keyword>
<keyword evidence="2" id="KW-0963">Cytoplasm</keyword>
<evidence type="ECO:0000256" key="2">
    <source>
        <dbReference type="ARBA" id="ARBA00022490"/>
    </source>
</evidence>
<keyword evidence="12" id="KW-0969">Cilium</keyword>
<evidence type="ECO:0000256" key="9">
    <source>
        <dbReference type="SAM" id="Coils"/>
    </source>
</evidence>
<dbReference type="GeneID" id="112050608"/>
<reference evidence="12" key="1">
    <citation type="submission" date="2025-08" db="UniProtKB">
        <authorList>
            <consortium name="RefSeq"/>
        </authorList>
    </citation>
    <scope>IDENTIFICATION</scope>
</reference>
<dbReference type="InterPro" id="IPR001680">
    <property type="entry name" value="WD40_rpt"/>
</dbReference>
<accession>A0ABM3LKK1</accession>
<dbReference type="PANTHER" id="PTHR14885:SF3">
    <property type="entry name" value="CILIA- AND FLAGELLA-ASSOCIATED PROTEIN 44"/>
    <property type="match status" value="1"/>
</dbReference>
<evidence type="ECO:0000256" key="7">
    <source>
        <dbReference type="ARBA" id="ARBA00023273"/>
    </source>
</evidence>
<feature type="repeat" description="WD" evidence="8">
    <location>
        <begin position="515"/>
        <end position="549"/>
    </location>
</feature>
<dbReference type="PANTHER" id="PTHR14885">
    <property type="entry name" value="CILIA- AND FLAGELLA-ASSOCIATED PROTEIN 43-RELATED"/>
    <property type="match status" value="1"/>
</dbReference>
<keyword evidence="7" id="KW-0966">Cell projection</keyword>
<dbReference type="Gene3D" id="2.130.10.10">
    <property type="entry name" value="YVTN repeat-like/Quinoprotein amine dehydrogenase"/>
    <property type="match status" value="3"/>
</dbReference>
<dbReference type="SUPFAM" id="SSF50978">
    <property type="entry name" value="WD40 repeat-like"/>
    <property type="match status" value="2"/>
</dbReference>
<comment type="subcellular location">
    <subcellularLocation>
        <location evidence="1">Cytoplasm</location>
        <location evidence="1">Cytoskeleton</location>
        <location evidence="1">Cilium axoneme</location>
    </subcellularLocation>
</comment>
<protein>
    <submittedName>
        <fullName evidence="12">Cilia- and flagella-associated protein 44</fullName>
    </submittedName>
</protein>
<evidence type="ECO:0000256" key="5">
    <source>
        <dbReference type="ARBA" id="ARBA00023054"/>
    </source>
</evidence>
<keyword evidence="3 8" id="KW-0853">WD repeat</keyword>
<evidence type="ECO:0000313" key="12">
    <source>
        <dbReference type="RefSeq" id="XP_052739568.1"/>
    </source>
</evidence>
<evidence type="ECO:0000256" key="10">
    <source>
        <dbReference type="SAM" id="MobiDB-lite"/>
    </source>
</evidence>
<keyword evidence="5 9" id="KW-0175">Coiled coil</keyword>
<evidence type="ECO:0000256" key="6">
    <source>
        <dbReference type="ARBA" id="ARBA00023212"/>
    </source>
</evidence>
<dbReference type="Pfam" id="PF00400">
    <property type="entry name" value="WD40"/>
    <property type="match status" value="2"/>
</dbReference>